<name>A0ABU1JDM8_9MICC</name>
<reference evidence="2 3" key="1">
    <citation type="submission" date="2023-07" db="EMBL/GenBank/DDBJ databases">
        <title>Sequencing the genomes of 1000 actinobacteria strains.</title>
        <authorList>
            <person name="Klenk H.-P."/>
        </authorList>
    </citation>
    <scope>NUCLEOTIDE SEQUENCE [LARGE SCALE GENOMIC DNA]</scope>
    <source>
        <strain evidence="2 3">DSM 14555</strain>
    </source>
</reference>
<dbReference type="Pfam" id="PF12680">
    <property type="entry name" value="SnoaL_2"/>
    <property type="match status" value="1"/>
</dbReference>
<dbReference type="InterPro" id="IPR032710">
    <property type="entry name" value="NTF2-like_dom_sf"/>
</dbReference>
<accession>A0ABU1JDM8</accession>
<sequence length="127" mass="14346">MTDQLAHIRGLLSAIEEAQDPRDFYAPDFVQHEWPNAMFPQGATRDLAAALEAFQRGTEVISLQHFEIIRSISEGESVAVEADWFGTLAMPAGDFPAGHVLRARLAMFFRFRDGKIFEQENFDAYLP</sequence>
<gene>
    <name evidence="2" type="ORF">JOE69_002492</name>
</gene>
<evidence type="ECO:0000259" key="1">
    <source>
        <dbReference type="Pfam" id="PF12680"/>
    </source>
</evidence>
<dbReference type="SUPFAM" id="SSF54427">
    <property type="entry name" value="NTF2-like"/>
    <property type="match status" value="1"/>
</dbReference>
<keyword evidence="3" id="KW-1185">Reference proteome</keyword>
<dbReference type="EMBL" id="JAVDQF010000001">
    <property type="protein sequence ID" value="MDR6270254.1"/>
    <property type="molecule type" value="Genomic_DNA"/>
</dbReference>
<evidence type="ECO:0000313" key="3">
    <source>
        <dbReference type="Proteomes" id="UP001185069"/>
    </source>
</evidence>
<protein>
    <submittedName>
        <fullName evidence="2">Ketosteroid isomerase-like protein</fullName>
    </submittedName>
</protein>
<feature type="domain" description="SnoaL-like" evidence="1">
    <location>
        <begin position="23"/>
        <end position="118"/>
    </location>
</feature>
<dbReference type="RefSeq" id="WP_309799202.1">
    <property type="nucleotide sequence ID" value="NZ_BAAAHY010000005.1"/>
</dbReference>
<proteinExistence type="predicted"/>
<comment type="caution">
    <text evidence="2">The sequence shown here is derived from an EMBL/GenBank/DDBJ whole genome shotgun (WGS) entry which is preliminary data.</text>
</comment>
<organism evidence="2 3">
    <name type="scientific">Arthrobacter russicus</name>
    <dbReference type="NCBI Taxonomy" id="172040"/>
    <lineage>
        <taxon>Bacteria</taxon>
        <taxon>Bacillati</taxon>
        <taxon>Actinomycetota</taxon>
        <taxon>Actinomycetes</taxon>
        <taxon>Micrococcales</taxon>
        <taxon>Micrococcaceae</taxon>
        <taxon>Arthrobacter</taxon>
    </lineage>
</organism>
<dbReference type="Gene3D" id="3.10.450.50">
    <property type="match status" value="1"/>
</dbReference>
<dbReference type="Proteomes" id="UP001185069">
    <property type="component" value="Unassembled WGS sequence"/>
</dbReference>
<evidence type="ECO:0000313" key="2">
    <source>
        <dbReference type="EMBL" id="MDR6270254.1"/>
    </source>
</evidence>
<dbReference type="InterPro" id="IPR037401">
    <property type="entry name" value="SnoaL-like"/>
</dbReference>